<feature type="compositionally biased region" description="Basic and acidic residues" evidence="1">
    <location>
        <begin position="296"/>
        <end position="316"/>
    </location>
</feature>
<feature type="compositionally biased region" description="Low complexity" evidence="1">
    <location>
        <begin position="67"/>
        <end position="79"/>
    </location>
</feature>
<feature type="compositionally biased region" description="Basic residues" evidence="1">
    <location>
        <begin position="200"/>
        <end position="212"/>
    </location>
</feature>
<feature type="compositionally biased region" description="Basic and acidic residues" evidence="1">
    <location>
        <begin position="253"/>
        <end position="271"/>
    </location>
</feature>
<evidence type="ECO:0000313" key="3">
    <source>
        <dbReference type="Proteomes" id="UP000266841"/>
    </source>
</evidence>
<dbReference type="Proteomes" id="UP000266841">
    <property type="component" value="Unassembled WGS sequence"/>
</dbReference>
<gene>
    <name evidence="2" type="ORF">THAOC_08324</name>
</gene>
<feature type="compositionally biased region" description="Basic and acidic residues" evidence="1">
    <location>
        <begin position="177"/>
        <end position="186"/>
    </location>
</feature>
<dbReference type="AlphaFoldDB" id="K0TAA0"/>
<feature type="compositionally biased region" description="Low complexity" evidence="1">
    <location>
        <begin position="22"/>
        <end position="33"/>
    </location>
</feature>
<feature type="region of interest" description="Disordered" evidence="1">
    <location>
        <begin position="100"/>
        <end position="321"/>
    </location>
</feature>
<comment type="caution">
    <text evidence="2">The sequence shown here is derived from an EMBL/GenBank/DDBJ whole genome shotgun (WGS) entry which is preliminary data.</text>
</comment>
<keyword evidence="3" id="KW-1185">Reference proteome</keyword>
<feature type="compositionally biased region" description="Gly residues" evidence="1">
    <location>
        <begin position="108"/>
        <end position="126"/>
    </location>
</feature>
<sequence length="444" mass="47249">MLHPQGSVARPQPTLVPVCRASSRSSPDSLPSDGQRPNWATGWLRGGRGSPGRLEVLGTAQHDDLRLSSGGVRGSGISRRTSPLATLAQGRAPCVSSIGRVGWSFGQEPGGGPRGRSLGRRGGGGRRLWDPDLRSGPGTPADVERGDGGRGHGGTSGRGFEGRGVGGGSARSPPSSPRRELRRATDMDGMGLRAGAPLRPRIKERQRHIAGRRSRELDVPSPRHTSWTRGRECNVPPEGPDEASPPPSVSERSSPEDPRRTGEHLHAREETPLAPGEPRSRAAVAGRRSRGRTGTRRRDFSPVRCGQTRERARPQKDAGAGSCAEIDAIAETTRAKTGQRWNFGRDGAVKAAGSLWRRGQDGPAIGRENRRIDAVDDKGRASAHILARRMAPVGGERQDPWAASELVGGLAANEEDGRGTQRGGGAPTVRKRTRQGGFRTSPRT</sequence>
<organism evidence="2 3">
    <name type="scientific">Thalassiosira oceanica</name>
    <name type="common">Marine diatom</name>
    <dbReference type="NCBI Taxonomy" id="159749"/>
    <lineage>
        <taxon>Eukaryota</taxon>
        <taxon>Sar</taxon>
        <taxon>Stramenopiles</taxon>
        <taxon>Ochrophyta</taxon>
        <taxon>Bacillariophyta</taxon>
        <taxon>Coscinodiscophyceae</taxon>
        <taxon>Thalassiosirophycidae</taxon>
        <taxon>Thalassiosirales</taxon>
        <taxon>Thalassiosiraceae</taxon>
        <taxon>Thalassiosira</taxon>
    </lineage>
</organism>
<feature type="compositionally biased region" description="Gly residues" evidence="1">
    <location>
        <begin position="151"/>
        <end position="169"/>
    </location>
</feature>
<dbReference type="OMA" id="MATAHEM"/>
<evidence type="ECO:0000256" key="1">
    <source>
        <dbReference type="SAM" id="MobiDB-lite"/>
    </source>
</evidence>
<feature type="region of interest" description="Disordered" evidence="1">
    <location>
        <begin position="1"/>
        <end position="79"/>
    </location>
</feature>
<name>K0TAA0_THAOC</name>
<evidence type="ECO:0000313" key="2">
    <source>
        <dbReference type="EMBL" id="EJK70326.1"/>
    </source>
</evidence>
<protein>
    <submittedName>
        <fullName evidence="2">Uncharacterized protein</fullName>
    </submittedName>
</protein>
<feature type="region of interest" description="Disordered" evidence="1">
    <location>
        <begin position="409"/>
        <end position="444"/>
    </location>
</feature>
<reference evidence="2 3" key="1">
    <citation type="journal article" date="2012" name="Genome Biol.">
        <title>Genome and low-iron response of an oceanic diatom adapted to chronic iron limitation.</title>
        <authorList>
            <person name="Lommer M."/>
            <person name="Specht M."/>
            <person name="Roy A.S."/>
            <person name="Kraemer L."/>
            <person name="Andreson R."/>
            <person name="Gutowska M.A."/>
            <person name="Wolf J."/>
            <person name="Bergner S.V."/>
            <person name="Schilhabel M.B."/>
            <person name="Klostermeier U.C."/>
            <person name="Beiko R.G."/>
            <person name="Rosenstiel P."/>
            <person name="Hippler M."/>
            <person name="Laroche J."/>
        </authorList>
    </citation>
    <scope>NUCLEOTIDE SEQUENCE [LARGE SCALE GENOMIC DNA]</scope>
    <source>
        <strain evidence="2 3">CCMP1005</strain>
    </source>
</reference>
<proteinExistence type="predicted"/>
<accession>K0TAA0</accession>
<dbReference type="EMBL" id="AGNL01008695">
    <property type="protein sequence ID" value="EJK70326.1"/>
    <property type="molecule type" value="Genomic_DNA"/>
</dbReference>